<sequence>MDDVISSRVYRIVQWTTGNVGERSVRAVVANPNLEIVGCYAWGADKVGRDVGELVGIDPIGVTATADIDALLALKPDCVIYNPKWPDVDHLVRILESGINVTATAGFITGHALGDGRDRIIAACERGGSSIFGSGMNPGLANLLGIVSAGLCDRIDSVRVLESVDSTGYDSEDTERSVGHGRAIDDPELPALVAAGTAVFGDAVHLLGDALGVAFDEVRCEAEFAQTTERLDMGSWAIEAGCVAGVAASWQGWLDGRKIVSLDVRWRKGRTLEPDWKVEHGYVVEVQGMPSVRTKLEVFPPADFVAESFSDYMVLGMIMTAMPAVNAVASVCAAKPGIVTYLDMALPRPSGWVNGA</sequence>
<feature type="domain" description="2,4-diaminopentanoate dehydrogenase C-terminal" evidence="1">
    <location>
        <begin position="195"/>
        <end position="348"/>
    </location>
</feature>
<name>A0A6J6GUD7_9ZZZZ</name>
<evidence type="ECO:0000259" key="1">
    <source>
        <dbReference type="Pfam" id="PF19328"/>
    </source>
</evidence>
<gene>
    <name evidence="2" type="ORF">UFOPK1835_00603</name>
</gene>
<dbReference type="SUPFAM" id="SSF51735">
    <property type="entry name" value="NAD(P)-binding Rossmann-fold domains"/>
    <property type="match status" value="1"/>
</dbReference>
<dbReference type="AlphaFoldDB" id="A0A6J6GUD7"/>
<dbReference type="CDD" id="cd24146">
    <property type="entry name" value="nat-AmDH_N_like"/>
    <property type="match status" value="1"/>
</dbReference>
<accession>A0A6J6GUD7</accession>
<reference evidence="2" key="1">
    <citation type="submission" date="2020-05" db="EMBL/GenBank/DDBJ databases">
        <authorList>
            <person name="Chiriac C."/>
            <person name="Salcher M."/>
            <person name="Ghai R."/>
            <person name="Kavagutti S V."/>
        </authorList>
    </citation>
    <scope>NUCLEOTIDE SEQUENCE</scope>
</reference>
<evidence type="ECO:0000313" key="2">
    <source>
        <dbReference type="EMBL" id="CAB4603543.1"/>
    </source>
</evidence>
<protein>
    <submittedName>
        <fullName evidence="2">Unannotated protein</fullName>
    </submittedName>
</protein>
<dbReference type="InterPro" id="IPR045760">
    <property type="entry name" value="DAP_DH_C"/>
</dbReference>
<dbReference type="Gene3D" id="3.40.50.720">
    <property type="entry name" value="NAD(P)-binding Rossmann-like Domain"/>
    <property type="match status" value="1"/>
</dbReference>
<dbReference type="InterPro" id="IPR036291">
    <property type="entry name" value="NAD(P)-bd_dom_sf"/>
</dbReference>
<proteinExistence type="predicted"/>
<dbReference type="Pfam" id="PF19328">
    <property type="entry name" value="DAP_DH_C"/>
    <property type="match status" value="1"/>
</dbReference>
<dbReference type="EMBL" id="CAEZUP010000017">
    <property type="protein sequence ID" value="CAB4603543.1"/>
    <property type="molecule type" value="Genomic_DNA"/>
</dbReference>
<organism evidence="2">
    <name type="scientific">freshwater metagenome</name>
    <dbReference type="NCBI Taxonomy" id="449393"/>
    <lineage>
        <taxon>unclassified sequences</taxon>
        <taxon>metagenomes</taxon>
        <taxon>ecological metagenomes</taxon>
    </lineage>
</organism>